<dbReference type="EMBL" id="PJNH01000001">
    <property type="protein sequence ID" value="PKR78778.1"/>
    <property type="molecule type" value="Genomic_DNA"/>
</dbReference>
<protein>
    <submittedName>
        <fullName evidence="1">Uncharacterized protein</fullName>
    </submittedName>
</protein>
<gene>
    <name evidence="1" type="ORF">CEY16_03215</name>
</gene>
<dbReference type="Pfam" id="PF14094">
    <property type="entry name" value="DUF4272"/>
    <property type="match status" value="1"/>
</dbReference>
<comment type="caution">
    <text evidence="1">The sequence shown here is derived from an EMBL/GenBank/DDBJ whole genome shotgun (WGS) entry which is preliminary data.</text>
</comment>
<dbReference type="Proteomes" id="UP000243524">
    <property type="component" value="Unassembled WGS sequence"/>
</dbReference>
<reference evidence="1 2" key="1">
    <citation type="submission" date="2017-06" db="EMBL/GenBank/DDBJ databases">
        <title>the draft geome sequence of Illustriluteabacillus marina B3227.</title>
        <authorList>
            <person name="He R.-H."/>
            <person name="Du Z.-J."/>
        </authorList>
    </citation>
    <scope>NUCLEOTIDE SEQUENCE [LARGE SCALE GENOMIC DNA]</scope>
    <source>
        <strain evidence="1 2">B3227</strain>
    </source>
</reference>
<evidence type="ECO:0000313" key="2">
    <source>
        <dbReference type="Proteomes" id="UP000243524"/>
    </source>
</evidence>
<evidence type="ECO:0000313" key="1">
    <source>
        <dbReference type="EMBL" id="PKR78778.1"/>
    </source>
</evidence>
<proteinExistence type="predicted"/>
<name>A0A2I0QWT5_9BACI</name>
<dbReference type="AlphaFoldDB" id="A0A2I0QWT5"/>
<sequence>MELQFNQIKKRSEERIKKYGANINQYLPILEYRGVRSNDEIIKRGTIMAGMVYIAHQAPTSVVSEWIVEQGIYSYVTEFERGILDKNEEEVTFRRDFED</sequence>
<dbReference type="RefSeq" id="WP_101330522.1">
    <property type="nucleotide sequence ID" value="NZ_PJNH01000001.1"/>
</dbReference>
<dbReference type="InterPro" id="IPR025368">
    <property type="entry name" value="DUF4272"/>
</dbReference>
<organism evidence="1 2">
    <name type="scientific">Halalkalibacillus sediminis</name>
    <dbReference type="NCBI Taxonomy" id="2018042"/>
    <lineage>
        <taxon>Bacteria</taxon>
        <taxon>Bacillati</taxon>
        <taxon>Bacillota</taxon>
        <taxon>Bacilli</taxon>
        <taxon>Bacillales</taxon>
        <taxon>Bacillaceae</taxon>
        <taxon>Halalkalibacillus</taxon>
    </lineage>
</organism>
<keyword evidence="2" id="KW-1185">Reference proteome</keyword>
<accession>A0A2I0QWT5</accession>